<name>A0A8J3NA50_9ACTN</name>
<proteinExistence type="predicted"/>
<dbReference type="SUPFAM" id="SSF51182">
    <property type="entry name" value="RmlC-like cupins"/>
    <property type="match status" value="1"/>
</dbReference>
<dbReference type="RefSeq" id="WP_203657739.1">
    <property type="nucleotide sequence ID" value="NZ_BAAAZM010000005.1"/>
</dbReference>
<dbReference type="Gene3D" id="2.60.120.10">
    <property type="entry name" value="Jelly Rolls"/>
    <property type="match status" value="1"/>
</dbReference>
<evidence type="ECO:0000313" key="2">
    <source>
        <dbReference type="Proteomes" id="UP000612808"/>
    </source>
</evidence>
<evidence type="ECO:0008006" key="3">
    <source>
        <dbReference type="Google" id="ProtNLM"/>
    </source>
</evidence>
<protein>
    <recommendedName>
        <fullName evidence="3">Mannose-6-phosphate isomerase, cupin superfamily</fullName>
    </recommendedName>
</protein>
<sequence length="117" mass="12428">MPELISAPTRIPVPGGKLIDEYAGRVTTGTGAVSVAHMVAPAGWEEPAQTPEFDEYTVVLRGTLLVEHDGGVTEVSARQGVVTRAGERVRYRTGPDGAEYVAVCLPAFAPDLAHRED</sequence>
<dbReference type="InterPro" id="IPR014710">
    <property type="entry name" value="RmlC-like_jellyroll"/>
</dbReference>
<organism evidence="1 2">
    <name type="scientific">Actinocatenispora rupis</name>
    <dbReference type="NCBI Taxonomy" id="519421"/>
    <lineage>
        <taxon>Bacteria</taxon>
        <taxon>Bacillati</taxon>
        <taxon>Actinomycetota</taxon>
        <taxon>Actinomycetes</taxon>
        <taxon>Micromonosporales</taxon>
        <taxon>Micromonosporaceae</taxon>
        <taxon>Actinocatenispora</taxon>
    </lineage>
</organism>
<comment type="caution">
    <text evidence="1">The sequence shown here is derived from an EMBL/GenBank/DDBJ whole genome shotgun (WGS) entry which is preliminary data.</text>
</comment>
<dbReference type="AlphaFoldDB" id="A0A8J3NA50"/>
<evidence type="ECO:0000313" key="1">
    <source>
        <dbReference type="EMBL" id="GID11736.1"/>
    </source>
</evidence>
<accession>A0A8J3NA50</accession>
<dbReference type="InterPro" id="IPR011051">
    <property type="entry name" value="RmlC_Cupin_sf"/>
</dbReference>
<reference evidence="1" key="1">
    <citation type="submission" date="2021-01" db="EMBL/GenBank/DDBJ databases">
        <title>Whole genome shotgun sequence of Actinocatenispora rupis NBRC 107355.</title>
        <authorList>
            <person name="Komaki H."/>
            <person name="Tamura T."/>
        </authorList>
    </citation>
    <scope>NUCLEOTIDE SEQUENCE</scope>
    <source>
        <strain evidence="1">NBRC 107355</strain>
    </source>
</reference>
<gene>
    <name evidence="1" type="ORF">Aru02nite_26250</name>
</gene>
<dbReference type="Proteomes" id="UP000612808">
    <property type="component" value="Unassembled WGS sequence"/>
</dbReference>
<dbReference type="EMBL" id="BOMB01000014">
    <property type="protein sequence ID" value="GID11736.1"/>
    <property type="molecule type" value="Genomic_DNA"/>
</dbReference>
<keyword evidence="2" id="KW-1185">Reference proteome</keyword>